<dbReference type="GO" id="GO:0006310">
    <property type="term" value="P:DNA recombination"/>
    <property type="evidence" value="ECO:0007669"/>
    <property type="project" value="UniProtKB-KW"/>
</dbReference>
<dbReference type="InterPro" id="IPR002104">
    <property type="entry name" value="Integrase_catalytic"/>
</dbReference>
<evidence type="ECO:0000259" key="5">
    <source>
        <dbReference type="PROSITE" id="PS51898"/>
    </source>
</evidence>
<feature type="domain" description="Tyr recombinase" evidence="5">
    <location>
        <begin position="1"/>
        <end position="173"/>
    </location>
</feature>
<evidence type="ECO:0000256" key="4">
    <source>
        <dbReference type="ARBA" id="ARBA00023172"/>
    </source>
</evidence>
<keyword evidence="2" id="KW-0229">DNA integration</keyword>
<keyword evidence="3" id="KW-0238">DNA-binding</keyword>
<sequence>MRAAILNEGQFVKLYDFAANMQNAPQYTLMLLLSEKLGLRPMELAGLELSWFTENELRIPLGHSKRKQGRSLPVSSEILQALRNHMGNKGGRVFRNARGEAFTANGISEAMRRIYRHAGVQGSCYSGRRTMATRLLDNKVNILVVQQVLGHSSPATTVKYVGVTDTMMREALFA</sequence>
<gene>
    <name evidence="6" type="ORF">A8V01_19485</name>
</gene>
<evidence type="ECO:0000256" key="3">
    <source>
        <dbReference type="ARBA" id="ARBA00023125"/>
    </source>
</evidence>
<dbReference type="CDD" id="cd00397">
    <property type="entry name" value="DNA_BRE_C"/>
    <property type="match status" value="1"/>
</dbReference>
<dbReference type="RefSeq" id="WP_103096133.1">
    <property type="nucleotide sequence ID" value="NZ_LYMM01000033.1"/>
</dbReference>
<accession>A0A2K2G0M3</accession>
<dbReference type="EMBL" id="LYMM01000033">
    <property type="protein sequence ID" value="PNU04593.1"/>
    <property type="molecule type" value="Genomic_DNA"/>
</dbReference>
<dbReference type="Pfam" id="PF00589">
    <property type="entry name" value="Phage_integrase"/>
    <property type="match status" value="1"/>
</dbReference>
<dbReference type="Proteomes" id="UP000236327">
    <property type="component" value="Unassembled WGS sequence"/>
</dbReference>
<keyword evidence="7" id="KW-1185">Reference proteome</keyword>
<dbReference type="SUPFAM" id="SSF56349">
    <property type="entry name" value="DNA breaking-rejoining enzymes"/>
    <property type="match status" value="1"/>
</dbReference>
<dbReference type="InterPro" id="IPR050090">
    <property type="entry name" value="Tyrosine_recombinase_XerCD"/>
</dbReference>
<comment type="similarity">
    <text evidence="1">Belongs to the 'phage' integrase family.</text>
</comment>
<dbReference type="Gene3D" id="1.10.443.10">
    <property type="entry name" value="Intergrase catalytic core"/>
    <property type="match status" value="1"/>
</dbReference>
<dbReference type="GO" id="GO:0003677">
    <property type="term" value="F:DNA binding"/>
    <property type="evidence" value="ECO:0007669"/>
    <property type="project" value="UniProtKB-KW"/>
</dbReference>
<dbReference type="InterPro" id="IPR013762">
    <property type="entry name" value="Integrase-like_cat_sf"/>
</dbReference>
<evidence type="ECO:0000256" key="1">
    <source>
        <dbReference type="ARBA" id="ARBA00008857"/>
    </source>
</evidence>
<dbReference type="PANTHER" id="PTHR30349:SF41">
    <property type="entry name" value="INTEGRASE_RECOMBINASE PROTEIN MJ0367-RELATED"/>
    <property type="match status" value="1"/>
</dbReference>
<comment type="caution">
    <text evidence="6">The sequence shown here is derived from an EMBL/GenBank/DDBJ whole genome shotgun (WGS) entry which is preliminary data.</text>
</comment>
<dbReference type="InterPro" id="IPR011010">
    <property type="entry name" value="DNA_brk_join_enz"/>
</dbReference>
<protein>
    <recommendedName>
        <fullName evidence="5">Tyr recombinase domain-containing protein</fullName>
    </recommendedName>
</protein>
<dbReference type="PROSITE" id="PS51898">
    <property type="entry name" value="TYR_RECOMBINASE"/>
    <property type="match status" value="1"/>
</dbReference>
<dbReference type="OrthoDB" id="7471167at2"/>
<dbReference type="GO" id="GO:0015074">
    <property type="term" value="P:DNA integration"/>
    <property type="evidence" value="ECO:0007669"/>
    <property type="project" value="UniProtKB-KW"/>
</dbReference>
<evidence type="ECO:0000256" key="2">
    <source>
        <dbReference type="ARBA" id="ARBA00022908"/>
    </source>
</evidence>
<dbReference type="PANTHER" id="PTHR30349">
    <property type="entry name" value="PHAGE INTEGRASE-RELATED"/>
    <property type="match status" value="1"/>
</dbReference>
<evidence type="ECO:0000313" key="6">
    <source>
        <dbReference type="EMBL" id="PNU04593.1"/>
    </source>
</evidence>
<evidence type="ECO:0000313" key="7">
    <source>
        <dbReference type="Proteomes" id="UP000236327"/>
    </source>
</evidence>
<reference evidence="6 7" key="1">
    <citation type="submission" date="2016-05" db="EMBL/GenBank/DDBJ databases">
        <title>Complete genome sequence of Novosphingobium guangzhouense SA925(T).</title>
        <authorList>
            <person name="Sha S."/>
        </authorList>
    </citation>
    <scope>NUCLEOTIDE SEQUENCE [LARGE SCALE GENOMIC DNA]</scope>
    <source>
        <strain evidence="6 7">SA925</strain>
    </source>
</reference>
<keyword evidence="4" id="KW-0233">DNA recombination</keyword>
<organism evidence="6 7">
    <name type="scientific">Novosphingobium guangzhouense</name>
    <dbReference type="NCBI Taxonomy" id="1850347"/>
    <lineage>
        <taxon>Bacteria</taxon>
        <taxon>Pseudomonadati</taxon>
        <taxon>Pseudomonadota</taxon>
        <taxon>Alphaproteobacteria</taxon>
        <taxon>Sphingomonadales</taxon>
        <taxon>Sphingomonadaceae</taxon>
        <taxon>Novosphingobium</taxon>
    </lineage>
</organism>
<proteinExistence type="inferred from homology"/>
<dbReference type="AlphaFoldDB" id="A0A2K2G0M3"/>
<name>A0A2K2G0M3_9SPHN</name>